<proteinExistence type="predicted"/>
<evidence type="ECO:0000313" key="1">
    <source>
        <dbReference type="EMBL" id="EEE52941.1"/>
    </source>
</evidence>
<dbReference type="Proteomes" id="UP000007752">
    <property type="component" value="Chromosome 12"/>
</dbReference>
<gene>
    <name evidence="1" type="ORF">OsJ_35573</name>
</gene>
<organism evidence="1">
    <name type="scientific">Oryza sativa subsp. japonica</name>
    <name type="common">Rice</name>
    <dbReference type="NCBI Taxonomy" id="39947"/>
    <lineage>
        <taxon>Eukaryota</taxon>
        <taxon>Viridiplantae</taxon>
        <taxon>Streptophyta</taxon>
        <taxon>Embryophyta</taxon>
        <taxon>Tracheophyta</taxon>
        <taxon>Spermatophyta</taxon>
        <taxon>Magnoliopsida</taxon>
        <taxon>Liliopsida</taxon>
        <taxon>Poales</taxon>
        <taxon>Poaceae</taxon>
        <taxon>BOP clade</taxon>
        <taxon>Oryzoideae</taxon>
        <taxon>Oryzeae</taxon>
        <taxon>Oryzinae</taxon>
        <taxon>Oryza</taxon>
        <taxon>Oryza sativa</taxon>
    </lineage>
</organism>
<protein>
    <submittedName>
        <fullName evidence="1">Uncharacterized protein</fullName>
    </submittedName>
</protein>
<reference evidence="1" key="1">
    <citation type="journal article" date="2005" name="PLoS Biol.">
        <title>The genomes of Oryza sativa: a history of duplications.</title>
        <authorList>
            <person name="Yu J."/>
            <person name="Wang J."/>
            <person name="Lin W."/>
            <person name="Li S."/>
            <person name="Li H."/>
            <person name="Zhou J."/>
            <person name="Ni P."/>
            <person name="Dong W."/>
            <person name="Hu S."/>
            <person name="Zeng C."/>
            <person name="Zhang J."/>
            <person name="Zhang Y."/>
            <person name="Li R."/>
            <person name="Xu Z."/>
            <person name="Li S."/>
            <person name="Li X."/>
            <person name="Zheng H."/>
            <person name="Cong L."/>
            <person name="Lin L."/>
            <person name="Yin J."/>
            <person name="Geng J."/>
            <person name="Li G."/>
            <person name="Shi J."/>
            <person name="Liu J."/>
            <person name="Lv H."/>
            <person name="Li J."/>
            <person name="Wang J."/>
            <person name="Deng Y."/>
            <person name="Ran L."/>
            <person name="Shi X."/>
            <person name="Wang X."/>
            <person name="Wu Q."/>
            <person name="Li C."/>
            <person name="Ren X."/>
            <person name="Wang J."/>
            <person name="Wang X."/>
            <person name="Li D."/>
            <person name="Liu D."/>
            <person name="Zhang X."/>
            <person name="Ji Z."/>
            <person name="Zhao W."/>
            <person name="Sun Y."/>
            <person name="Zhang Z."/>
            <person name="Bao J."/>
            <person name="Han Y."/>
            <person name="Dong L."/>
            <person name="Ji J."/>
            <person name="Chen P."/>
            <person name="Wu S."/>
            <person name="Liu J."/>
            <person name="Xiao Y."/>
            <person name="Bu D."/>
            <person name="Tan J."/>
            <person name="Yang L."/>
            <person name="Ye C."/>
            <person name="Zhang J."/>
            <person name="Xu J."/>
            <person name="Zhou Y."/>
            <person name="Yu Y."/>
            <person name="Zhang B."/>
            <person name="Zhuang S."/>
            <person name="Wei H."/>
            <person name="Liu B."/>
            <person name="Lei M."/>
            <person name="Yu H."/>
            <person name="Li Y."/>
            <person name="Xu H."/>
            <person name="Wei S."/>
            <person name="He X."/>
            <person name="Fang L."/>
            <person name="Zhang Z."/>
            <person name="Zhang Y."/>
            <person name="Huang X."/>
            <person name="Su Z."/>
            <person name="Tong W."/>
            <person name="Li J."/>
            <person name="Tong Z."/>
            <person name="Li S."/>
            <person name="Ye J."/>
            <person name="Wang L."/>
            <person name="Fang L."/>
            <person name="Lei T."/>
            <person name="Chen C."/>
            <person name="Chen H."/>
            <person name="Xu Z."/>
            <person name="Li H."/>
            <person name="Huang H."/>
            <person name="Zhang F."/>
            <person name="Xu H."/>
            <person name="Li N."/>
            <person name="Zhao C."/>
            <person name="Li S."/>
            <person name="Dong L."/>
            <person name="Huang Y."/>
            <person name="Li L."/>
            <person name="Xi Y."/>
            <person name="Qi Q."/>
            <person name="Li W."/>
            <person name="Zhang B."/>
            <person name="Hu W."/>
            <person name="Zhang Y."/>
            <person name="Tian X."/>
            <person name="Jiao Y."/>
            <person name="Liang X."/>
            <person name="Jin J."/>
            <person name="Gao L."/>
            <person name="Zheng W."/>
            <person name="Hao B."/>
            <person name="Liu S."/>
            <person name="Wang W."/>
            <person name="Yuan L."/>
            <person name="Cao M."/>
            <person name="McDermott J."/>
            <person name="Samudrala R."/>
            <person name="Wang J."/>
            <person name="Wong G.K."/>
            <person name="Yang H."/>
        </authorList>
    </citation>
    <scope>NUCLEOTIDE SEQUENCE [LARGE SCALE GENOMIC DNA]</scope>
</reference>
<sequence>MTKMGVSASEAVGPMAAIAMYDRSVTQELDGDDDDCGGRSKCDDADEHNAMSIWEQNWIIEDGGDDFIISEEEWIANYNYATSRSGQASEHAYMVQFRQDTADQMWEDRQAHYGN</sequence>
<dbReference type="AlphaFoldDB" id="B9GCD4"/>
<reference evidence="1" key="2">
    <citation type="submission" date="2008-12" db="EMBL/GenBank/DDBJ databases">
        <title>Improved gene annotation of the rice (Oryza sativa) genomes.</title>
        <authorList>
            <person name="Wang J."/>
            <person name="Li R."/>
            <person name="Fan W."/>
            <person name="Huang Q."/>
            <person name="Zhang J."/>
            <person name="Zhou Y."/>
            <person name="Hu Y."/>
            <person name="Zi S."/>
            <person name="Li J."/>
            <person name="Ni P."/>
            <person name="Zheng H."/>
            <person name="Zhang Y."/>
            <person name="Zhao M."/>
            <person name="Hao Q."/>
            <person name="McDermott J."/>
            <person name="Samudrala R."/>
            <person name="Kristiansen K."/>
            <person name="Wong G.K.-S."/>
        </authorList>
    </citation>
    <scope>NUCLEOTIDE SEQUENCE</scope>
</reference>
<dbReference type="EMBL" id="CM000149">
    <property type="protein sequence ID" value="EEE52941.1"/>
    <property type="molecule type" value="Genomic_DNA"/>
</dbReference>
<accession>B9GCD4</accession>
<name>B9GCD4_ORYSJ</name>